<dbReference type="RefSeq" id="WP_406853647.1">
    <property type="nucleotide sequence ID" value="NZ_CP157484.1"/>
</dbReference>
<gene>
    <name evidence="2" type="ORF">ABEG18_13880</name>
</gene>
<keyword evidence="1" id="KW-0732">Signal</keyword>
<proteinExistence type="predicted"/>
<dbReference type="InterPro" id="IPR042186">
    <property type="entry name" value="FimD_plug_dom"/>
</dbReference>
<dbReference type="EMBL" id="CP157484">
    <property type="protein sequence ID" value="XBO36831.1"/>
    <property type="molecule type" value="Genomic_DNA"/>
</dbReference>
<evidence type="ECO:0000313" key="2">
    <source>
        <dbReference type="EMBL" id="XBO36831.1"/>
    </source>
</evidence>
<dbReference type="PANTHER" id="PTHR30451">
    <property type="entry name" value="OUTER MEMBRANE USHER PROTEIN"/>
    <property type="match status" value="1"/>
</dbReference>
<protein>
    <submittedName>
        <fullName evidence="2">Fimbria/pilus outer membrane usher protein</fullName>
    </submittedName>
</protein>
<dbReference type="PANTHER" id="PTHR30451:SF5">
    <property type="entry name" value="SLR0019 PROTEIN"/>
    <property type="match status" value="1"/>
</dbReference>
<sequence>MRRSTRLVRAGVVCIAFAAAQSESRATPTGAEDSSLQLEVFINDRPTQLIGAFFASPDGTISATRRELRELGVKAPGKGADDERVSLSSIEGFVALYDERKQTIAFKTADVRLLMPQVVNAGGEADPRPPQTPSDMGLLVNYVAFGSAQTRADGYRPTFSGASLSLEARAVSPYGVLSQSAILGRTPTSENNAIRLETAYTYDHVETATSFRLGDLISSGPTWARAIRVGGAMVSRDYGLRPDIVTTAVPVLNGTAAAPSTVDVYVGGVKTFSREVGLGPYSLSNVPSVAGAGSAQVVVRDATGREVRTTVPFMTSASVLGQGVFDYAFGGGFARYGYATAATTYGKDPVGFASARYGVTDAVTLETYNETGGGLAGVGAGVTANAFDRAVVSVAGRASHSGAGMGSQAYGSVQTKIGPLYVTGSSQRSFGAFADLVSVTARLDRPSRQRSLEYNAIRSPYEGWGTGFLSSAEPPRYADQLSVGAPGPLPSSSINLNFVHRSNEKRAASRIVSLAYNQNIGKSWSAYVSTFADLGRDRSLGAFAGLTFSFDDERTVSAGMSQVGGQLSATVEAQKAMGSEVGSYGGRTRLSGTGDSQVLQASAAYLSPYGRVAADGRYGSRVGSFQGEFEGAIAVTSAGPAIGRRADDAFAVVDVGAPGIGVQHEGRTVARTDVFGRALVPTLFSQQRNKISIDPLAAPADLTLDQTETTVVPARKGGLAIRFAGASAAGKSAPAAIFLKLPNGDNVPAGLSGVVDGGPAFLTGLDGRSVVAGVKPDSVIEIDLDGSKCRATAPRGGEPDRVVEIGPLQCL</sequence>
<feature type="chain" id="PRO_5043975080" evidence="1">
    <location>
        <begin position="19"/>
        <end position="811"/>
    </location>
</feature>
<organism evidence="2">
    <name type="scientific">Alsobacter sp. KACC 23698</name>
    <dbReference type="NCBI Taxonomy" id="3149229"/>
    <lineage>
        <taxon>Bacteria</taxon>
        <taxon>Pseudomonadati</taxon>
        <taxon>Pseudomonadota</taxon>
        <taxon>Alphaproteobacteria</taxon>
        <taxon>Hyphomicrobiales</taxon>
        <taxon>Alsobacteraceae</taxon>
        <taxon>Alsobacter</taxon>
    </lineage>
</organism>
<evidence type="ECO:0000256" key="1">
    <source>
        <dbReference type="SAM" id="SignalP"/>
    </source>
</evidence>
<name>A0AAU7J9K1_9HYPH</name>
<dbReference type="GO" id="GO:0009279">
    <property type="term" value="C:cell outer membrane"/>
    <property type="evidence" value="ECO:0007669"/>
    <property type="project" value="TreeGrafter"/>
</dbReference>
<reference evidence="2" key="1">
    <citation type="submission" date="2024-05" db="EMBL/GenBank/DDBJ databases">
        <authorList>
            <person name="Kim S."/>
            <person name="Heo J."/>
            <person name="Choi H."/>
            <person name="Choi Y."/>
            <person name="Kwon S.-W."/>
            <person name="Kim Y."/>
        </authorList>
    </citation>
    <scope>NUCLEOTIDE SEQUENCE</scope>
    <source>
        <strain evidence="2">KACC 23698</strain>
    </source>
</reference>
<dbReference type="Gene3D" id="2.60.40.3110">
    <property type="match status" value="1"/>
</dbReference>
<dbReference type="GO" id="GO:0015473">
    <property type="term" value="F:fimbrial usher porin activity"/>
    <property type="evidence" value="ECO:0007669"/>
    <property type="project" value="InterPro"/>
</dbReference>
<feature type="signal peptide" evidence="1">
    <location>
        <begin position="1"/>
        <end position="18"/>
    </location>
</feature>
<dbReference type="Pfam" id="PF00577">
    <property type="entry name" value="Usher"/>
    <property type="match status" value="2"/>
</dbReference>
<dbReference type="InterPro" id="IPR000015">
    <property type="entry name" value="Fimb_usher"/>
</dbReference>
<dbReference type="GO" id="GO:0009297">
    <property type="term" value="P:pilus assembly"/>
    <property type="evidence" value="ECO:0007669"/>
    <property type="project" value="InterPro"/>
</dbReference>
<dbReference type="AlphaFoldDB" id="A0AAU7J9K1"/>
<dbReference type="Gene3D" id="2.60.40.2610">
    <property type="entry name" value="Outer membrane usher protein FimD, plug domain"/>
    <property type="match status" value="1"/>
</dbReference>
<accession>A0AAU7J9K1</accession>